<keyword evidence="1" id="KW-0614">Plasmid</keyword>
<evidence type="ECO:0000313" key="1">
    <source>
        <dbReference type="EMBL" id="ASU05791.1"/>
    </source>
</evidence>
<sequence>MTGDTCRLPFVSVKNGITAGFPDNLGISITLHEPAALIVYHLVYLWGIFPGATGVERLPL</sequence>
<accession>A0A343J0R4</accession>
<organism evidence="1">
    <name type="scientific">Escherichia coli</name>
    <dbReference type="NCBI Taxonomy" id="562"/>
    <lineage>
        <taxon>Bacteria</taxon>
        <taxon>Pseudomonadati</taxon>
        <taxon>Pseudomonadota</taxon>
        <taxon>Gammaproteobacteria</taxon>
        <taxon>Enterobacterales</taxon>
        <taxon>Enterobacteriaceae</taxon>
        <taxon>Escherichia</taxon>
    </lineage>
</organism>
<protein>
    <submittedName>
        <fullName evidence="1">Uncharacterized protein</fullName>
    </submittedName>
</protein>
<reference evidence="1" key="1">
    <citation type="journal article" date="2018" name="ISME J.">
        <title>Dissemination and persistence of extended-spectrum cephalosporin-resistance encoding IncI1-blaCTXM-1 plasmid among Escherichia coli in pigs.</title>
        <authorList>
            <person name="Abraham S."/>
            <person name="Kirkwood R.N."/>
            <person name="Laird T."/>
            <person name="Saputra S."/>
            <person name="Mitchell T."/>
            <person name="Singh M."/>
            <person name="Linn B."/>
            <person name="Abraham R.J."/>
            <person name="Pang S."/>
            <person name="Gordon D.M."/>
            <person name="Trott D.J."/>
            <person name="O'Dea M."/>
        </authorList>
    </citation>
    <scope>NUCLEOTIDE SEQUENCE</scope>
    <source>
        <strain evidence="1">6/14/6b</strain>
        <plasmid evidence="1">pIncHI2-MU3</plasmid>
    </source>
</reference>
<geneLocation type="plasmid" evidence="1">
    <name>pIncHI2-MU3</name>
</geneLocation>
<proteinExistence type="predicted"/>
<gene>
    <name evidence="1" type="ORF">ECSA44_05584</name>
</gene>
<dbReference type="AlphaFoldDB" id="A0A343J0R4"/>
<name>A0A343J0R4_ECOLX</name>
<dbReference type="EMBL" id="MF174859">
    <property type="protein sequence ID" value="ASU05791.1"/>
    <property type="molecule type" value="Genomic_DNA"/>
</dbReference>